<name>J9CE25_BACCE</name>
<dbReference type="PANTHER" id="PTHR35524:SF1">
    <property type="entry name" value="ALPHA-ACETOLACTATE DECARBOXYLASE"/>
    <property type="match status" value="1"/>
</dbReference>
<keyword evidence="7 9" id="KW-0005">Acetoin biosynthesis</keyword>
<dbReference type="SUPFAM" id="SSF117856">
    <property type="entry name" value="AF0104/ALDC/Ptd012-like"/>
    <property type="match status" value="1"/>
</dbReference>
<comment type="caution">
    <text evidence="10">The sequence shown here is derived from an EMBL/GenBank/DDBJ whole genome shotgun (WGS) entry which is preliminary data.</text>
</comment>
<dbReference type="PIRSF" id="PIRSF001332">
    <property type="entry name" value="Acetolac_decarb"/>
    <property type="match status" value="1"/>
</dbReference>
<dbReference type="Proteomes" id="UP000004136">
    <property type="component" value="Unassembled WGS sequence"/>
</dbReference>
<dbReference type="Pfam" id="PF03306">
    <property type="entry name" value="AAL_decarboxy"/>
    <property type="match status" value="1"/>
</dbReference>
<dbReference type="PANTHER" id="PTHR35524">
    <property type="entry name" value="ALPHA-ACETOLACTATE DECARBOXYLASE"/>
    <property type="match status" value="1"/>
</dbReference>
<proteinExistence type="inferred from homology"/>
<evidence type="ECO:0000313" key="10">
    <source>
        <dbReference type="EMBL" id="EJV89279.1"/>
    </source>
</evidence>
<comment type="similarity">
    <text evidence="3 9">Belongs to the alpha-acetolactate decarboxylase family.</text>
</comment>
<dbReference type="EC" id="4.1.1.5" evidence="4 9"/>
<dbReference type="InterPro" id="IPR005128">
    <property type="entry name" value="Acetolactate_a_deCO2ase"/>
</dbReference>
<reference evidence="10 11" key="1">
    <citation type="submission" date="2012-04" db="EMBL/GenBank/DDBJ databases">
        <title>The Genome Sequence of Bacillus cereus HuA2-1.</title>
        <authorList>
            <consortium name="The Broad Institute Genome Sequencing Platform"/>
            <consortium name="The Broad Institute Genome Sequencing Center for Infectious Disease"/>
            <person name="Feldgarden M."/>
            <person name="Van der Auwera G.A."/>
            <person name="Mahillon J."/>
            <person name="Duprez V."/>
            <person name="Timmery S."/>
            <person name="Mattelet C."/>
            <person name="Dierick K."/>
            <person name="Sun M."/>
            <person name="Yu Z."/>
            <person name="Zhu L."/>
            <person name="Hu X."/>
            <person name="Shank E.B."/>
            <person name="Swiecicka I."/>
            <person name="Hansen B.M."/>
            <person name="Andrup L."/>
            <person name="Young S.K."/>
            <person name="Zeng Q."/>
            <person name="Gargeya S."/>
            <person name="Fitzgerald M."/>
            <person name="Haas B."/>
            <person name="Abouelleil A."/>
            <person name="Alvarado L."/>
            <person name="Arachchi H.M."/>
            <person name="Berlin A."/>
            <person name="Chapman S.B."/>
            <person name="Goldberg J."/>
            <person name="Griggs A."/>
            <person name="Gujja S."/>
            <person name="Hansen M."/>
            <person name="Howarth C."/>
            <person name="Imamovic A."/>
            <person name="Larimer J."/>
            <person name="McCowen C."/>
            <person name="Montmayeur A."/>
            <person name="Murphy C."/>
            <person name="Neiman D."/>
            <person name="Pearson M."/>
            <person name="Priest M."/>
            <person name="Roberts A."/>
            <person name="Saif S."/>
            <person name="Shea T."/>
            <person name="Sisk P."/>
            <person name="Sykes S."/>
            <person name="Wortman J."/>
            <person name="Nusbaum C."/>
            <person name="Birren B."/>
        </authorList>
    </citation>
    <scope>NUCLEOTIDE SEQUENCE [LARGE SCALE GENOMIC DNA]</scope>
    <source>
        <strain evidence="10 11">HuA2-1</strain>
    </source>
</reference>
<evidence type="ECO:0000256" key="7">
    <source>
        <dbReference type="ARBA" id="ARBA00023061"/>
    </source>
</evidence>
<evidence type="ECO:0000256" key="4">
    <source>
        <dbReference type="ARBA" id="ARBA00013204"/>
    </source>
</evidence>
<comment type="pathway">
    <text evidence="2 9">Polyol metabolism; (R,R)-butane-2,3-diol biosynthesis; (R,R)-butane-2,3-diol from pyruvate: step 2/3.</text>
</comment>
<dbReference type="PATRIC" id="fig|1053201.3.peg.318"/>
<evidence type="ECO:0000256" key="9">
    <source>
        <dbReference type="PIRNR" id="PIRNR001332"/>
    </source>
</evidence>
<evidence type="ECO:0000313" key="11">
    <source>
        <dbReference type="Proteomes" id="UP000004136"/>
    </source>
</evidence>
<dbReference type="AlphaFoldDB" id="J9CE25"/>
<dbReference type="Gene3D" id="3.30.1330.80">
    <property type="entry name" value="Hypothetical protein, similar to alpha- acetolactate decarboxylase, domain 2"/>
    <property type="match status" value="2"/>
</dbReference>
<evidence type="ECO:0000256" key="1">
    <source>
        <dbReference type="ARBA" id="ARBA00001784"/>
    </source>
</evidence>
<keyword evidence="6 9" id="KW-0210">Decarboxylase</keyword>
<evidence type="ECO:0000256" key="5">
    <source>
        <dbReference type="ARBA" id="ARBA00020164"/>
    </source>
</evidence>
<organism evidence="10 11">
    <name type="scientific">Bacillus cereus HuA2-1</name>
    <dbReference type="NCBI Taxonomy" id="1053201"/>
    <lineage>
        <taxon>Bacteria</taxon>
        <taxon>Bacillati</taxon>
        <taxon>Bacillota</taxon>
        <taxon>Bacilli</taxon>
        <taxon>Bacillales</taxon>
        <taxon>Bacillaceae</taxon>
        <taxon>Bacillus</taxon>
        <taxon>Bacillus cereus group</taxon>
    </lineage>
</organism>
<keyword evidence="8 9" id="KW-0456">Lyase</keyword>
<evidence type="ECO:0000256" key="6">
    <source>
        <dbReference type="ARBA" id="ARBA00022793"/>
    </source>
</evidence>
<sequence>MGGMSEMTVAQLIDIDAKRTKTNNEVYQTSTMLALLDGIYDGVINFEELKERGDFGIGTFDQLDGEMIAFDNEFYHLRSDGSAEKVDLEETTPFATVTFFEKEMSYKVEHPMNREEMEALLHELMPSKNLFYAIRMDGTFREVRTRTVPRQEKPYTPLVEVTKSQPIFSFKDTEGTLAGFWTPDYAQGIGVAGFHLHYIDDERSGGGHVFDYVVENCTIQICQKAHMHLALPETADFMAAELSRENLENDIATAEGAE</sequence>
<gene>
    <name evidence="10" type="ORF">IG3_00314</name>
</gene>
<dbReference type="UniPathway" id="UPA00626">
    <property type="reaction ID" value="UER00678"/>
</dbReference>
<dbReference type="HOGENOM" id="CLU_072561_0_0_9"/>
<dbReference type="GO" id="GO:0047605">
    <property type="term" value="F:acetolactate decarboxylase activity"/>
    <property type="evidence" value="ECO:0007669"/>
    <property type="project" value="UniProtKB-UniRule"/>
</dbReference>
<protein>
    <recommendedName>
        <fullName evidence="5 9">Alpha-acetolactate decarboxylase</fullName>
        <ecNumber evidence="4 9">4.1.1.5</ecNumber>
    </recommendedName>
</protein>
<evidence type="ECO:0000256" key="2">
    <source>
        <dbReference type="ARBA" id="ARBA00005170"/>
    </source>
</evidence>
<accession>J9CE25</accession>
<dbReference type="NCBIfam" id="TIGR01252">
    <property type="entry name" value="acetolac_decarb"/>
    <property type="match status" value="1"/>
</dbReference>
<evidence type="ECO:0000256" key="3">
    <source>
        <dbReference type="ARBA" id="ARBA00007106"/>
    </source>
</evidence>
<dbReference type="GO" id="GO:0045151">
    <property type="term" value="P:acetoin biosynthetic process"/>
    <property type="evidence" value="ECO:0007669"/>
    <property type="project" value="UniProtKB-UniRule"/>
</dbReference>
<evidence type="ECO:0000256" key="8">
    <source>
        <dbReference type="ARBA" id="ARBA00023239"/>
    </source>
</evidence>
<dbReference type="EMBL" id="AHDV01000004">
    <property type="protein sequence ID" value="EJV89279.1"/>
    <property type="molecule type" value="Genomic_DNA"/>
</dbReference>
<comment type="catalytic activity">
    <reaction evidence="1 9">
        <text>(2S)-2-acetolactate + H(+) = (R)-acetoin + CO2</text>
        <dbReference type="Rhea" id="RHEA:21580"/>
        <dbReference type="ChEBI" id="CHEBI:15378"/>
        <dbReference type="ChEBI" id="CHEBI:15686"/>
        <dbReference type="ChEBI" id="CHEBI:16526"/>
        <dbReference type="ChEBI" id="CHEBI:58476"/>
        <dbReference type="EC" id="4.1.1.5"/>
    </reaction>
</comment>
<dbReference type="CDD" id="cd17299">
    <property type="entry name" value="acetolactate_decarboxylase"/>
    <property type="match status" value="1"/>
</dbReference>